<dbReference type="Proteomes" id="UP000298138">
    <property type="component" value="Unassembled WGS sequence"/>
</dbReference>
<dbReference type="PANTHER" id="PTHR45815">
    <property type="entry name" value="PROTEIN DISULFIDE-ISOMERASE A6"/>
    <property type="match status" value="1"/>
</dbReference>
<evidence type="ECO:0000256" key="5">
    <source>
        <dbReference type="ARBA" id="ARBA00023235"/>
    </source>
</evidence>
<dbReference type="EC" id="5.3.4.1" evidence="3"/>
<feature type="signal peptide" evidence="8">
    <location>
        <begin position="1"/>
        <end position="20"/>
    </location>
</feature>
<dbReference type="AlphaFoldDB" id="A0A4S2N1H2"/>
<dbReference type="STRING" id="341454.A0A4S2N1H2"/>
<dbReference type="InterPro" id="IPR057305">
    <property type="entry name" value="Thioredox_PDIA6_C"/>
</dbReference>
<evidence type="ECO:0000313" key="10">
    <source>
        <dbReference type="EMBL" id="TGZ82982.1"/>
    </source>
</evidence>
<evidence type="ECO:0000256" key="8">
    <source>
        <dbReference type="SAM" id="SignalP"/>
    </source>
</evidence>
<dbReference type="Gene3D" id="3.40.30.10">
    <property type="entry name" value="Glutaredoxin"/>
    <property type="match status" value="2"/>
</dbReference>
<keyword evidence="8" id="KW-0732">Signal</keyword>
<sequence length="463" mass="51127">MPLLRELLLSVLVLASSTDAMYGKNSGVLELTPKNFNDEILQSTNAAIVEFYAPWCGHCRNLKPIYEKIGKSMKGIGKVAAIDCDDDVNKPLCGQYGIQGFPTLKFFRPSSKPGKPVVEDYQGPRTAKAIAEGLSERIPNHVKRVKDKTLDDFYEKDNSTAKAILFTEKGTTPPLWKALAIDFLGAISFYQVRNTEKGVVDAFGVDSLPKIVLLPGGDQAPVVYDGAVKKDELFEFFAVSASVEESKETPEESSEEDPSSMSSAAPPKETETVPVVLPTLSQTLEIQTICFEKKAKTCILALVSPEDSAATHAISNVYEQFMKRAPPHAFNIYKVDASGPLSDAVNKHLELDAKYPQILAINWRGWYKKFSGDASSASDVLAWIDAIKMGEGKKESIPEAFMEENESEIKLQEEEIIEAAKKIMKEMEDKTEKPEATQEEEEESSGEQKDEATEEKPSVHDEL</sequence>
<organism evidence="10 11">
    <name type="scientific">Ascodesmis nigricans</name>
    <dbReference type="NCBI Taxonomy" id="341454"/>
    <lineage>
        <taxon>Eukaryota</taxon>
        <taxon>Fungi</taxon>
        <taxon>Dikarya</taxon>
        <taxon>Ascomycota</taxon>
        <taxon>Pezizomycotina</taxon>
        <taxon>Pezizomycetes</taxon>
        <taxon>Pezizales</taxon>
        <taxon>Ascodesmidaceae</taxon>
        <taxon>Ascodesmis</taxon>
    </lineage>
</organism>
<dbReference type="PROSITE" id="PS51352">
    <property type="entry name" value="THIOREDOXIN_2"/>
    <property type="match status" value="1"/>
</dbReference>
<comment type="subcellular location">
    <subcellularLocation>
        <location evidence="2">Endoplasmic reticulum lumen</location>
    </subcellularLocation>
</comment>
<accession>A0A4S2N1H2</accession>
<dbReference type="SUPFAM" id="SSF52833">
    <property type="entry name" value="Thioredoxin-like"/>
    <property type="match status" value="2"/>
</dbReference>
<proteinExistence type="predicted"/>
<dbReference type="PROSITE" id="PS00194">
    <property type="entry name" value="THIOREDOXIN_1"/>
    <property type="match status" value="1"/>
</dbReference>
<comment type="catalytic activity">
    <reaction evidence="1">
        <text>Catalyzes the rearrangement of -S-S- bonds in proteins.</text>
        <dbReference type="EC" id="5.3.4.1"/>
    </reaction>
</comment>
<dbReference type="InterPro" id="IPR036249">
    <property type="entry name" value="Thioredoxin-like_sf"/>
</dbReference>
<dbReference type="GO" id="GO:0003756">
    <property type="term" value="F:protein disulfide isomerase activity"/>
    <property type="evidence" value="ECO:0007669"/>
    <property type="project" value="UniProtKB-EC"/>
</dbReference>
<evidence type="ECO:0000313" key="11">
    <source>
        <dbReference type="Proteomes" id="UP000298138"/>
    </source>
</evidence>
<keyword evidence="5" id="KW-0413">Isomerase</keyword>
<feature type="compositionally biased region" description="Basic and acidic residues" evidence="7">
    <location>
        <begin position="446"/>
        <end position="463"/>
    </location>
</feature>
<feature type="compositionally biased region" description="Basic and acidic residues" evidence="7">
    <location>
        <begin position="420"/>
        <end position="436"/>
    </location>
</feature>
<evidence type="ECO:0000256" key="7">
    <source>
        <dbReference type="SAM" id="MobiDB-lite"/>
    </source>
</evidence>
<name>A0A4S2N1H2_9PEZI</name>
<dbReference type="CDD" id="cd03002">
    <property type="entry name" value="PDI_a_MPD1_like"/>
    <property type="match status" value="1"/>
</dbReference>
<feature type="domain" description="Thioredoxin" evidence="9">
    <location>
        <begin position="7"/>
        <end position="139"/>
    </location>
</feature>
<evidence type="ECO:0000259" key="9">
    <source>
        <dbReference type="PROSITE" id="PS51352"/>
    </source>
</evidence>
<dbReference type="Pfam" id="PF24541">
    <property type="entry name" value="Thioredox_PDIA6_C"/>
    <property type="match status" value="1"/>
</dbReference>
<dbReference type="EMBL" id="ML220114">
    <property type="protein sequence ID" value="TGZ82982.1"/>
    <property type="molecule type" value="Genomic_DNA"/>
</dbReference>
<feature type="chain" id="PRO_5020975304" description="protein disulfide-isomerase" evidence="8">
    <location>
        <begin position="21"/>
        <end position="463"/>
    </location>
</feature>
<dbReference type="PANTHER" id="PTHR45815:SF3">
    <property type="entry name" value="PROTEIN DISULFIDE-ISOMERASE A6"/>
    <property type="match status" value="1"/>
</dbReference>
<keyword evidence="4" id="KW-1015">Disulfide bond</keyword>
<evidence type="ECO:0000256" key="6">
    <source>
        <dbReference type="ARBA" id="ARBA00023284"/>
    </source>
</evidence>
<evidence type="ECO:0000256" key="2">
    <source>
        <dbReference type="ARBA" id="ARBA00004319"/>
    </source>
</evidence>
<reference evidence="10 11" key="1">
    <citation type="submission" date="2019-04" db="EMBL/GenBank/DDBJ databases">
        <title>Comparative genomics and transcriptomics to analyze fruiting body development in filamentous ascomycetes.</title>
        <authorList>
            <consortium name="DOE Joint Genome Institute"/>
            <person name="Lutkenhaus R."/>
            <person name="Traeger S."/>
            <person name="Breuer J."/>
            <person name="Kuo A."/>
            <person name="Lipzen A."/>
            <person name="Pangilinan J."/>
            <person name="Dilworth D."/>
            <person name="Sandor L."/>
            <person name="Poggeler S."/>
            <person name="Barry K."/>
            <person name="Grigoriev I.V."/>
            <person name="Nowrousian M."/>
        </authorList>
    </citation>
    <scope>NUCLEOTIDE SEQUENCE [LARGE SCALE GENOMIC DNA]</scope>
    <source>
        <strain evidence="10 11">CBS 389.68</strain>
    </source>
</reference>
<keyword evidence="6" id="KW-0676">Redox-active center</keyword>
<evidence type="ECO:0000256" key="4">
    <source>
        <dbReference type="ARBA" id="ARBA00023157"/>
    </source>
</evidence>
<dbReference type="GO" id="GO:0005788">
    <property type="term" value="C:endoplasmic reticulum lumen"/>
    <property type="evidence" value="ECO:0007669"/>
    <property type="project" value="UniProtKB-SubCell"/>
</dbReference>
<dbReference type="GO" id="GO:0015035">
    <property type="term" value="F:protein-disulfide reductase activity"/>
    <property type="evidence" value="ECO:0007669"/>
    <property type="project" value="TreeGrafter"/>
</dbReference>
<feature type="region of interest" description="Disordered" evidence="7">
    <location>
        <begin position="420"/>
        <end position="463"/>
    </location>
</feature>
<gene>
    <name evidence="10" type="ORF">EX30DRAFT_339231</name>
</gene>
<dbReference type="InParanoid" id="A0A4S2N1H2"/>
<dbReference type="OrthoDB" id="10264505at2759"/>
<dbReference type="Pfam" id="PF00085">
    <property type="entry name" value="Thioredoxin"/>
    <property type="match status" value="1"/>
</dbReference>
<dbReference type="GO" id="GO:0034976">
    <property type="term" value="P:response to endoplasmic reticulum stress"/>
    <property type="evidence" value="ECO:0007669"/>
    <property type="project" value="TreeGrafter"/>
</dbReference>
<protein>
    <recommendedName>
        <fullName evidence="3">protein disulfide-isomerase</fullName>
        <ecNumber evidence="3">5.3.4.1</ecNumber>
    </recommendedName>
</protein>
<dbReference type="InterPro" id="IPR013766">
    <property type="entry name" value="Thioredoxin_domain"/>
</dbReference>
<dbReference type="InterPro" id="IPR017937">
    <property type="entry name" value="Thioredoxin_CS"/>
</dbReference>
<keyword evidence="11" id="KW-1185">Reference proteome</keyword>
<dbReference type="PRINTS" id="PR00421">
    <property type="entry name" value="THIOREDOXIN"/>
</dbReference>
<evidence type="ECO:0000256" key="3">
    <source>
        <dbReference type="ARBA" id="ARBA00012723"/>
    </source>
</evidence>
<evidence type="ECO:0000256" key="1">
    <source>
        <dbReference type="ARBA" id="ARBA00001182"/>
    </source>
</evidence>
<feature type="region of interest" description="Disordered" evidence="7">
    <location>
        <begin position="245"/>
        <end position="272"/>
    </location>
</feature>